<sequence length="185" mass="21359">MCLGVGLFRFIFFGTSELLGGLYVCFLYQVMEVFHHYCVKSSTSCFPSGTPMPRIFLHLMCSIGSLNYCYSLGFFFLAILIECLWLFHPLSVVRSSLATLLTPSNILFISDNMFFISDWFPFIISISIFMYFISLLKFSEFIYTSRKFIEHLYNQCVELWISVLFSHMVSASLSSHCLFVSVSMK</sequence>
<feature type="transmembrane region" description="Helical" evidence="1">
    <location>
        <begin position="119"/>
        <end position="138"/>
    </location>
</feature>
<gene>
    <name evidence="2" type="ORF">HJG63_011086</name>
</gene>
<proteinExistence type="predicted"/>
<accession>A0A7J8HSC8</accession>
<keyword evidence="1" id="KW-0812">Transmembrane</keyword>
<dbReference type="Proteomes" id="UP000593571">
    <property type="component" value="Unassembled WGS sequence"/>
</dbReference>
<feature type="transmembrane region" description="Helical" evidence="1">
    <location>
        <begin position="6"/>
        <end position="28"/>
    </location>
</feature>
<comment type="caution">
    <text evidence="2">The sequence shown here is derived from an EMBL/GenBank/DDBJ whole genome shotgun (WGS) entry which is preliminary data.</text>
</comment>
<keyword evidence="1" id="KW-1133">Transmembrane helix</keyword>
<organism evidence="2 3">
    <name type="scientific">Rousettus aegyptiacus</name>
    <name type="common">Egyptian fruit bat</name>
    <name type="synonym">Pteropus aegyptiacus</name>
    <dbReference type="NCBI Taxonomy" id="9407"/>
    <lineage>
        <taxon>Eukaryota</taxon>
        <taxon>Metazoa</taxon>
        <taxon>Chordata</taxon>
        <taxon>Craniata</taxon>
        <taxon>Vertebrata</taxon>
        <taxon>Euteleostomi</taxon>
        <taxon>Mammalia</taxon>
        <taxon>Eutheria</taxon>
        <taxon>Laurasiatheria</taxon>
        <taxon>Chiroptera</taxon>
        <taxon>Yinpterochiroptera</taxon>
        <taxon>Pteropodoidea</taxon>
        <taxon>Pteropodidae</taxon>
        <taxon>Rousettinae</taxon>
        <taxon>Rousettus</taxon>
    </lineage>
</organism>
<name>A0A7J8HSC8_ROUAE</name>
<dbReference type="EMBL" id="JACASE010000004">
    <property type="protein sequence ID" value="KAF6474988.1"/>
    <property type="molecule type" value="Genomic_DNA"/>
</dbReference>
<evidence type="ECO:0000313" key="3">
    <source>
        <dbReference type="Proteomes" id="UP000593571"/>
    </source>
</evidence>
<keyword evidence="3" id="KW-1185">Reference proteome</keyword>
<keyword evidence="1" id="KW-0472">Membrane</keyword>
<reference evidence="2 3" key="1">
    <citation type="journal article" date="2020" name="Nature">
        <title>Six reference-quality genomes reveal evolution of bat adaptations.</title>
        <authorList>
            <person name="Jebb D."/>
            <person name="Huang Z."/>
            <person name="Pippel M."/>
            <person name="Hughes G.M."/>
            <person name="Lavrichenko K."/>
            <person name="Devanna P."/>
            <person name="Winkler S."/>
            <person name="Jermiin L.S."/>
            <person name="Skirmuntt E.C."/>
            <person name="Katzourakis A."/>
            <person name="Burkitt-Gray L."/>
            <person name="Ray D.A."/>
            <person name="Sullivan K.A.M."/>
            <person name="Roscito J.G."/>
            <person name="Kirilenko B.M."/>
            <person name="Davalos L.M."/>
            <person name="Corthals A.P."/>
            <person name="Power M.L."/>
            <person name="Jones G."/>
            <person name="Ransome R.D."/>
            <person name="Dechmann D.K.N."/>
            <person name="Locatelli A.G."/>
            <person name="Puechmaille S.J."/>
            <person name="Fedrigo O."/>
            <person name="Jarvis E.D."/>
            <person name="Hiller M."/>
            <person name="Vernes S.C."/>
            <person name="Myers E.W."/>
            <person name="Teeling E.C."/>
        </authorList>
    </citation>
    <scope>NUCLEOTIDE SEQUENCE [LARGE SCALE GENOMIC DNA]</scope>
    <source>
        <strain evidence="2">MRouAeg1</strain>
        <tissue evidence="2">Muscle</tissue>
    </source>
</reference>
<dbReference type="AlphaFoldDB" id="A0A7J8HSC8"/>
<feature type="transmembrane region" description="Helical" evidence="1">
    <location>
        <begin position="68"/>
        <end position="87"/>
    </location>
</feature>
<protein>
    <submittedName>
        <fullName evidence="2">Uncharacterized protein</fullName>
    </submittedName>
</protein>
<evidence type="ECO:0000313" key="2">
    <source>
        <dbReference type="EMBL" id="KAF6474988.1"/>
    </source>
</evidence>
<evidence type="ECO:0000256" key="1">
    <source>
        <dbReference type="SAM" id="Phobius"/>
    </source>
</evidence>